<dbReference type="SUPFAM" id="SSF48264">
    <property type="entry name" value="Cytochrome P450"/>
    <property type="match status" value="1"/>
</dbReference>
<dbReference type="Gene3D" id="1.10.630.10">
    <property type="entry name" value="Cytochrome P450"/>
    <property type="match status" value="1"/>
</dbReference>
<accession>A0A8J5LF10</accession>
<dbReference type="PANTHER" id="PTHR47944:SF4">
    <property type="entry name" value="OS09G0441700 PROTEIN"/>
    <property type="match status" value="1"/>
</dbReference>
<dbReference type="Pfam" id="PF00067">
    <property type="entry name" value="p450"/>
    <property type="match status" value="2"/>
</dbReference>
<organism evidence="7 8">
    <name type="scientific">Zingiber officinale</name>
    <name type="common">Ginger</name>
    <name type="synonym">Amomum zingiber</name>
    <dbReference type="NCBI Taxonomy" id="94328"/>
    <lineage>
        <taxon>Eukaryota</taxon>
        <taxon>Viridiplantae</taxon>
        <taxon>Streptophyta</taxon>
        <taxon>Embryophyta</taxon>
        <taxon>Tracheophyta</taxon>
        <taxon>Spermatophyta</taxon>
        <taxon>Magnoliopsida</taxon>
        <taxon>Liliopsida</taxon>
        <taxon>Zingiberales</taxon>
        <taxon>Zingiberaceae</taxon>
        <taxon>Zingiber</taxon>
    </lineage>
</organism>
<evidence type="ECO:0000313" key="8">
    <source>
        <dbReference type="Proteomes" id="UP000734854"/>
    </source>
</evidence>
<dbReference type="CDD" id="cd20618">
    <property type="entry name" value="CYP71_clan"/>
    <property type="match status" value="1"/>
</dbReference>
<evidence type="ECO:0000256" key="5">
    <source>
        <dbReference type="ARBA" id="ARBA00023004"/>
    </source>
</evidence>
<dbReference type="GO" id="GO:0044550">
    <property type="term" value="P:secondary metabolite biosynthetic process"/>
    <property type="evidence" value="ECO:0007669"/>
    <property type="project" value="UniProtKB-ARBA"/>
</dbReference>
<name>A0A8J5LF10_ZINOF</name>
<evidence type="ECO:0000256" key="2">
    <source>
        <dbReference type="ARBA" id="ARBA00022617"/>
    </source>
</evidence>
<dbReference type="Proteomes" id="UP000734854">
    <property type="component" value="Unassembled WGS sequence"/>
</dbReference>
<feature type="transmembrane region" description="Helical" evidence="6">
    <location>
        <begin position="6"/>
        <end position="22"/>
    </location>
</feature>
<evidence type="ECO:0000313" key="7">
    <source>
        <dbReference type="EMBL" id="KAG6525148.1"/>
    </source>
</evidence>
<keyword evidence="5" id="KW-0408">Iron</keyword>
<keyword evidence="3" id="KW-0479">Metal-binding</keyword>
<protein>
    <recommendedName>
        <fullName evidence="9">Cytochrome P450</fullName>
    </recommendedName>
</protein>
<keyword evidence="4" id="KW-0560">Oxidoreductase</keyword>
<reference evidence="7 8" key="1">
    <citation type="submission" date="2020-08" db="EMBL/GenBank/DDBJ databases">
        <title>Plant Genome Project.</title>
        <authorList>
            <person name="Zhang R.-G."/>
        </authorList>
    </citation>
    <scope>NUCLEOTIDE SEQUENCE [LARGE SCALE GENOMIC DNA]</scope>
    <source>
        <tissue evidence="7">Rhizome</tissue>
    </source>
</reference>
<dbReference type="PANTHER" id="PTHR47944">
    <property type="entry name" value="CYTOCHROME P450 98A9"/>
    <property type="match status" value="1"/>
</dbReference>
<evidence type="ECO:0000256" key="1">
    <source>
        <dbReference type="ARBA" id="ARBA00010617"/>
    </source>
</evidence>
<evidence type="ECO:0000256" key="4">
    <source>
        <dbReference type="ARBA" id="ARBA00023002"/>
    </source>
</evidence>
<sequence length="463" mass="51681">MELIITHLVIAFILILALPAVISHRRRSRKFNLPPGPKPLPMIGNLHLIGPLIHQSLHALAKKHGPLMYLRLGSRPTVVGSSAAAAARFFFKTHDLSFSTRPNMAVGKYTAYNSSDMLWLPYGSYWRLVRRLFLTELFSAKRLHSFSSIRVDEVHGLLRRIFDASRQVVLRELLFVFAFNVISRIAFGKQYVAQDFKEGIEEIMLLHGVFNLGDYIPWLGFLDLQGYERRLREGDAFVAKDIVDVLLLMVDDPTMDKDTRLDRDKVKAIVQDIFVGASETSSLTIEWAISELVRNPEKQRKAAEELEQVVGRGRWVEEDDIPRLPYLVAIVKETMRLHPAAPLLMPRLSREHAVAGEDCGGYEVPAGTIVLVNVWAMRRDPDVWEAPEEAEDVPSVRIGIENDPVSAGQSGSRIRMAVAGGGEAGGGEHGGGARYNHAAEVCCVCGRVVPIDSDAQDITERFS</sequence>
<dbReference type="GO" id="GO:0005506">
    <property type="term" value="F:iron ion binding"/>
    <property type="evidence" value="ECO:0007669"/>
    <property type="project" value="InterPro"/>
</dbReference>
<keyword evidence="8" id="KW-1185">Reference proteome</keyword>
<comment type="caution">
    <text evidence="7">The sequence shown here is derived from an EMBL/GenBank/DDBJ whole genome shotgun (WGS) entry which is preliminary data.</text>
</comment>
<dbReference type="InterPro" id="IPR002401">
    <property type="entry name" value="Cyt_P450_E_grp-I"/>
</dbReference>
<keyword evidence="6" id="KW-0472">Membrane</keyword>
<proteinExistence type="inferred from homology"/>
<dbReference type="GO" id="GO:0004497">
    <property type="term" value="F:monooxygenase activity"/>
    <property type="evidence" value="ECO:0007669"/>
    <property type="project" value="InterPro"/>
</dbReference>
<dbReference type="GO" id="GO:0016705">
    <property type="term" value="F:oxidoreductase activity, acting on paired donors, with incorporation or reduction of molecular oxygen"/>
    <property type="evidence" value="ECO:0007669"/>
    <property type="project" value="InterPro"/>
</dbReference>
<dbReference type="InterPro" id="IPR036396">
    <property type="entry name" value="Cyt_P450_sf"/>
</dbReference>
<dbReference type="AlphaFoldDB" id="A0A8J5LF10"/>
<keyword evidence="6" id="KW-1133">Transmembrane helix</keyword>
<keyword evidence="2" id="KW-0349">Heme</keyword>
<dbReference type="InterPro" id="IPR001128">
    <property type="entry name" value="Cyt_P450"/>
</dbReference>
<evidence type="ECO:0000256" key="6">
    <source>
        <dbReference type="SAM" id="Phobius"/>
    </source>
</evidence>
<dbReference type="GO" id="GO:0020037">
    <property type="term" value="F:heme binding"/>
    <property type="evidence" value="ECO:0007669"/>
    <property type="project" value="InterPro"/>
</dbReference>
<gene>
    <name evidence="7" type="ORF">ZIOFF_015100</name>
</gene>
<dbReference type="PRINTS" id="PR00463">
    <property type="entry name" value="EP450I"/>
</dbReference>
<feature type="transmembrane region" description="Helical" evidence="6">
    <location>
        <begin position="168"/>
        <end position="187"/>
    </location>
</feature>
<evidence type="ECO:0008006" key="9">
    <source>
        <dbReference type="Google" id="ProtNLM"/>
    </source>
</evidence>
<keyword evidence="6" id="KW-0812">Transmembrane</keyword>
<dbReference type="EMBL" id="JACMSC010000004">
    <property type="protein sequence ID" value="KAG6525148.1"/>
    <property type="molecule type" value="Genomic_DNA"/>
</dbReference>
<evidence type="ECO:0000256" key="3">
    <source>
        <dbReference type="ARBA" id="ARBA00022723"/>
    </source>
</evidence>
<comment type="similarity">
    <text evidence="1">Belongs to the cytochrome P450 family.</text>
</comment>